<dbReference type="GO" id="GO:0000935">
    <property type="term" value="C:division septum"/>
    <property type="evidence" value="ECO:0007669"/>
    <property type="project" value="TreeGrafter"/>
</dbReference>
<name>A0A9W8PS97_9HYPO</name>
<dbReference type="InterPro" id="IPR053026">
    <property type="entry name" value="CDC42_GEF"/>
</dbReference>
<dbReference type="Pfam" id="PF15411">
    <property type="entry name" value="PH_10"/>
    <property type="match status" value="1"/>
</dbReference>
<dbReference type="Proteomes" id="UP001152130">
    <property type="component" value="Unassembled WGS sequence"/>
</dbReference>
<dbReference type="InterPro" id="IPR011993">
    <property type="entry name" value="PH-like_dom_sf"/>
</dbReference>
<comment type="caution">
    <text evidence="1">The sequence shown here is derived from an EMBL/GenBank/DDBJ whole genome shotgun (WGS) entry which is preliminary data.</text>
</comment>
<gene>
    <name evidence="1" type="primary">CDC24_2</name>
    <name evidence="1" type="ORF">NW766_006403</name>
</gene>
<dbReference type="GO" id="GO:0005737">
    <property type="term" value="C:cytoplasm"/>
    <property type="evidence" value="ECO:0007669"/>
    <property type="project" value="TreeGrafter"/>
</dbReference>
<organism evidence="1 2">
    <name type="scientific">Fusarium irregulare</name>
    <dbReference type="NCBI Taxonomy" id="2494466"/>
    <lineage>
        <taxon>Eukaryota</taxon>
        <taxon>Fungi</taxon>
        <taxon>Dikarya</taxon>
        <taxon>Ascomycota</taxon>
        <taxon>Pezizomycotina</taxon>
        <taxon>Sordariomycetes</taxon>
        <taxon>Hypocreomycetidae</taxon>
        <taxon>Hypocreales</taxon>
        <taxon>Nectriaceae</taxon>
        <taxon>Fusarium</taxon>
        <taxon>Fusarium incarnatum-equiseti species complex</taxon>
    </lineage>
</organism>
<reference evidence="1" key="1">
    <citation type="submission" date="2022-10" db="EMBL/GenBank/DDBJ databases">
        <title>Fusarium specimens isolated from Avocado Roots.</title>
        <authorList>
            <person name="Stajich J."/>
            <person name="Roper C."/>
            <person name="Heimlech-Rivalta G."/>
        </authorList>
    </citation>
    <scope>NUCLEOTIDE SEQUENCE</scope>
    <source>
        <strain evidence="1">CF00143</strain>
    </source>
</reference>
<evidence type="ECO:0000313" key="1">
    <source>
        <dbReference type="EMBL" id="KAJ4014151.1"/>
    </source>
</evidence>
<accession>A0A9W8PS97</accession>
<dbReference type="Gene3D" id="2.30.29.30">
    <property type="entry name" value="Pleckstrin-homology domain (PH domain)/Phosphotyrosine-binding domain (PTB)"/>
    <property type="match status" value="1"/>
</dbReference>
<dbReference type="AlphaFoldDB" id="A0A9W8PS97"/>
<keyword evidence="2" id="KW-1185">Reference proteome</keyword>
<dbReference type="GO" id="GO:0031106">
    <property type="term" value="P:septin ring organization"/>
    <property type="evidence" value="ECO:0007669"/>
    <property type="project" value="TreeGrafter"/>
</dbReference>
<dbReference type="GO" id="GO:0043332">
    <property type="term" value="C:mating projection tip"/>
    <property type="evidence" value="ECO:0007669"/>
    <property type="project" value="TreeGrafter"/>
</dbReference>
<dbReference type="GO" id="GO:0030010">
    <property type="term" value="P:establishment of cell polarity"/>
    <property type="evidence" value="ECO:0007669"/>
    <property type="project" value="TreeGrafter"/>
</dbReference>
<evidence type="ECO:0000313" key="2">
    <source>
        <dbReference type="Proteomes" id="UP001152130"/>
    </source>
</evidence>
<dbReference type="PANTHER" id="PTHR47339">
    <property type="entry name" value="CELL DIVISION CONTROL PROTEIN 24"/>
    <property type="match status" value="1"/>
</dbReference>
<protein>
    <submittedName>
        <fullName evidence="1">Guanine nucleotide exchange factor for Cdc42p</fullName>
    </submittedName>
</protein>
<dbReference type="EMBL" id="JAPDHF010000008">
    <property type="protein sequence ID" value="KAJ4014151.1"/>
    <property type="molecule type" value="Genomic_DNA"/>
</dbReference>
<dbReference type="GO" id="GO:0005634">
    <property type="term" value="C:nucleus"/>
    <property type="evidence" value="ECO:0007669"/>
    <property type="project" value="TreeGrafter"/>
</dbReference>
<dbReference type="PANTHER" id="PTHR47339:SF1">
    <property type="entry name" value="CELL DIVISION CONTROL PROTEIN 24"/>
    <property type="match status" value="1"/>
</dbReference>
<proteinExistence type="predicted"/>
<sequence length="141" mass="15962">MLPKTDDQLEDIATALSNLRQASIKVDEAIKCGEDREVVKDLNQRMLDWKDLRPSEFGDLVIYDFVVVTVGTNTFTYRAYLLQNILLLCEEVYDKPPPASRFKGTDLTEPAVRQQQAKLILKGPFFLNNIRGVTTAAKNDV</sequence>